<organism evidence="2">
    <name type="scientific">Oscillatoriales cyanobacterium SpSt-418</name>
    <dbReference type="NCBI Taxonomy" id="2282169"/>
    <lineage>
        <taxon>Bacteria</taxon>
        <taxon>Bacillati</taxon>
        <taxon>Cyanobacteriota</taxon>
        <taxon>Cyanophyceae</taxon>
        <taxon>Oscillatoriophycideae</taxon>
        <taxon>Oscillatoriales</taxon>
    </lineage>
</organism>
<evidence type="ECO:0000313" key="2">
    <source>
        <dbReference type="EMBL" id="HFM96913.1"/>
    </source>
</evidence>
<accession>A0A7C3PCN1</accession>
<reference evidence="2" key="1">
    <citation type="journal article" date="2020" name="mSystems">
        <title>Genome- and Community-Level Interaction Insights into Carbon Utilization and Element Cycling Functions of Hydrothermarchaeota in Hydrothermal Sediment.</title>
        <authorList>
            <person name="Zhou Z."/>
            <person name="Liu Y."/>
            <person name="Xu W."/>
            <person name="Pan J."/>
            <person name="Luo Z.H."/>
            <person name="Li M."/>
        </authorList>
    </citation>
    <scope>NUCLEOTIDE SEQUENCE [LARGE SCALE GENOMIC DNA]</scope>
    <source>
        <strain evidence="2">SpSt-418</strain>
    </source>
</reference>
<sequence>MKCESDAPASSEQTALVILRDTERSLRETTVTILAPILPEPLAVRLGEASILADASLEELAEIDLDSISVQELRPVRIRMGLLWVGMGALSMLLLLLYLSALHSEFSPGEQIYHYWHHYVWFVSIGISGMFMLGREALRPPDE</sequence>
<keyword evidence="1" id="KW-0472">Membrane</keyword>
<feature type="transmembrane region" description="Helical" evidence="1">
    <location>
        <begin position="119"/>
        <end position="138"/>
    </location>
</feature>
<name>A0A7C3PCN1_9CYAN</name>
<dbReference type="AlphaFoldDB" id="A0A7C3PCN1"/>
<evidence type="ECO:0000256" key="1">
    <source>
        <dbReference type="SAM" id="Phobius"/>
    </source>
</evidence>
<gene>
    <name evidence="2" type="ORF">ENR64_03940</name>
</gene>
<keyword evidence="1" id="KW-0812">Transmembrane</keyword>
<proteinExistence type="predicted"/>
<protein>
    <submittedName>
        <fullName evidence="2">Uncharacterized protein</fullName>
    </submittedName>
</protein>
<keyword evidence="1" id="KW-1133">Transmembrane helix</keyword>
<comment type="caution">
    <text evidence="2">The sequence shown here is derived from an EMBL/GenBank/DDBJ whole genome shotgun (WGS) entry which is preliminary data.</text>
</comment>
<feature type="transmembrane region" description="Helical" evidence="1">
    <location>
        <begin position="81"/>
        <end position="99"/>
    </location>
</feature>
<dbReference type="EMBL" id="DSRU01000049">
    <property type="protein sequence ID" value="HFM96913.1"/>
    <property type="molecule type" value="Genomic_DNA"/>
</dbReference>